<evidence type="ECO:0000259" key="6">
    <source>
        <dbReference type="PROSITE" id="PS51635"/>
    </source>
</evidence>
<dbReference type="InterPro" id="IPR043864">
    <property type="entry name" value="Omp85-like_dom"/>
</dbReference>
<gene>
    <name evidence="7" type="ORF">NOX80_04190</name>
</gene>
<dbReference type="Proteomes" id="UP001059844">
    <property type="component" value="Chromosome"/>
</dbReference>
<dbReference type="SUPFAM" id="SSF52151">
    <property type="entry name" value="FabD/lysophospholipase-like"/>
    <property type="match status" value="1"/>
</dbReference>
<dbReference type="EMBL" id="CP101751">
    <property type="protein sequence ID" value="UUC46406.1"/>
    <property type="molecule type" value="Genomic_DNA"/>
</dbReference>
<dbReference type="CDD" id="cd07205">
    <property type="entry name" value="Pat_PNPLA6_PNPLA7_NTE1_like"/>
    <property type="match status" value="1"/>
</dbReference>
<dbReference type="InterPro" id="IPR002641">
    <property type="entry name" value="PNPLA_dom"/>
</dbReference>
<feature type="signal peptide" evidence="5">
    <location>
        <begin position="1"/>
        <end position="19"/>
    </location>
</feature>
<keyword evidence="1 4" id="KW-0378">Hydrolase</keyword>
<feature type="short sequence motif" description="DGA/G" evidence="4">
    <location>
        <begin position="205"/>
        <end position="207"/>
    </location>
</feature>
<keyword evidence="3 4" id="KW-0443">Lipid metabolism</keyword>
<evidence type="ECO:0000256" key="3">
    <source>
        <dbReference type="ARBA" id="ARBA00023098"/>
    </source>
</evidence>
<evidence type="ECO:0000256" key="2">
    <source>
        <dbReference type="ARBA" id="ARBA00022963"/>
    </source>
</evidence>
<evidence type="ECO:0000256" key="4">
    <source>
        <dbReference type="PROSITE-ProRule" id="PRU01161"/>
    </source>
</evidence>
<dbReference type="PANTHER" id="PTHR14226">
    <property type="entry name" value="NEUROPATHY TARGET ESTERASE/SWISS CHEESE D.MELANOGASTER"/>
    <property type="match status" value="1"/>
</dbReference>
<feature type="domain" description="PNPLA" evidence="6">
    <location>
        <begin position="28"/>
        <end position="218"/>
    </location>
</feature>
<dbReference type="Pfam" id="PF01734">
    <property type="entry name" value="Patatin"/>
    <property type="match status" value="1"/>
</dbReference>
<dbReference type="Gene3D" id="3.10.20.310">
    <property type="entry name" value="membrane protein fhac"/>
    <property type="match status" value="1"/>
</dbReference>
<keyword evidence="5" id="KW-0732">Signal</keyword>
<accession>A0ABY5IVJ8</accession>
<feature type="chain" id="PRO_5047194079" evidence="5">
    <location>
        <begin position="20"/>
        <end position="733"/>
    </location>
</feature>
<organism evidence="7 8">
    <name type="scientific">Flavobacterium cerinum</name>
    <dbReference type="NCBI Taxonomy" id="2502784"/>
    <lineage>
        <taxon>Bacteria</taxon>
        <taxon>Pseudomonadati</taxon>
        <taxon>Bacteroidota</taxon>
        <taxon>Flavobacteriia</taxon>
        <taxon>Flavobacteriales</taxon>
        <taxon>Flavobacteriaceae</taxon>
        <taxon>Flavobacterium</taxon>
    </lineage>
</organism>
<evidence type="ECO:0000313" key="8">
    <source>
        <dbReference type="Proteomes" id="UP001059844"/>
    </source>
</evidence>
<feature type="active site" description="Proton acceptor" evidence="4">
    <location>
        <position position="205"/>
    </location>
</feature>
<dbReference type="PROSITE" id="PS51635">
    <property type="entry name" value="PNPLA"/>
    <property type="match status" value="1"/>
</dbReference>
<dbReference type="RefSeq" id="WP_256552070.1">
    <property type="nucleotide sequence ID" value="NZ_CP101751.1"/>
</dbReference>
<dbReference type="Pfam" id="PF19143">
    <property type="entry name" value="Omp85_2"/>
    <property type="match status" value="1"/>
</dbReference>
<sequence length="733" mass="82358">MKKILLLLLSLCFIQGMHSQNKRPKVGVVLSGGGAKGLAHIGVLKVLEEAGVQVDYIGGTSMGAIIGGLYASGYSARQLDSIFREVDSDALLQDYIPRTSKSFFEKRNDEVYALSLPFNKFKIGVPTALSKGLYNYNLLSRLTNHVRHIRDFNDLPIPFVCIATDIETGEKIVLRKGILPQAILASGAFPSLYSPVEIDNRILIDGGVVDNYPIEEIKKMGADIIIGVDVQDGLKDRSNIGGATGVLLQITNFSMIGQMEAKKKATDIYIKPNIHGYSVISFDQGGEIIKKGEEAAFSVYEELAKLGEIASKSVLFEPRRLTDTLQISRIEINGLEGYTRAYVLGKLRFHQNSKITNAVLDKGINNLNATQNFSSISYYFEEAEKGDNLVLNLKENPVNRYLKFGLHYDELYKSAVLLNATQKKFLLKNDVVSLDVMLGDNFRYNLNYYIDNGFYWSFGFNSRYNHFNKNVATDFSEGVILNNLGLKSINVDFSDFTNQIYLQTVFAQKFLIGAGFEHKHLKIKSSTLENVGGLISSDDYFSVFGNLKYDSFDQKYFPKRGWYFAGDFHTTLYTKNGADHLSQFSIAKADAGIVKTFYKTISLKLQSEAGFTIGREGVPYFNFVLGGYGYQMINNFRHFYGYDFLSIAGDSYVKGSATLDYEFYKKHHINFTANYANVGQKIFNTTDWFLNANYSGYALGYGFETLIGPIEIKYSWSPETKDGHTWFSVGFWF</sequence>
<name>A0ABY5IVJ8_9FLAO</name>
<keyword evidence="8" id="KW-1185">Reference proteome</keyword>
<dbReference type="InterPro" id="IPR016035">
    <property type="entry name" value="Acyl_Trfase/lysoPLipase"/>
</dbReference>
<dbReference type="InterPro" id="IPR050301">
    <property type="entry name" value="NTE"/>
</dbReference>
<feature type="short sequence motif" description="GXGXXG" evidence="4">
    <location>
        <begin position="32"/>
        <end position="37"/>
    </location>
</feature>
<feature type="active site" description="Nucleophile" evidence="4">
    <location>
        <position position="61"/>
    </location>
</feature>
<evidence type="ECO:0000256" key="1">
    <source>
        <dbReference type="ARBA" id="ARBA00022801"/>
    </source>
</evidence>
<reference evidence="7" key="1">
    <citation type="submission" date="2022-07" db="EMBL/GenBank/DDBJ databases">
        <title>Isolation, identification, and degradation of a PFOSA degrading strain from sewage treatment plant.</title>
        <authorList>
            <person name="Zhang L."/>
            <person name="Huo Y."/>
        </authorList>
    </citation>
    <scope>NUCLEOTIDE SEQUENCE</scope>
    <source>
        <strain evidence="7">C1</strain>
    </source>
</reference>
<dbReference type="PANTHER" id="PTHR14226:SF76">
    <property type="entry name" value="NTE FAMILY PROTEIN RSSA"/>
    <property type="match status" value="1"/>
</dbReference>
<evidence type="ECO:0000313" key="7">
    <source>
        <dbReference type="EMBL" id="UUC46406.1"/>
    </source>
</evidence>
<protein>
    <submittedName>
        <fullName evidence="7">Patatin-like phospholipase family protein</fullName>
    </submittedName>
</protein>
<keyword evidence="2 4" id="KW-0442">Lipid degradation</keyword>
<dbReference type="Gene3D" id="3.40.1090.10">
    <property type="entry name" value="Cytosolic phospholipase A2 catalytic domain"/>
    <property type="match status" value="2"/>
</dbReference>
<evidence type="ECO:0000256" key="5">
    <source>
        <dbReference type="SAM" id="SignalP"/>
    </source>
</evidence>
<feature type="short sequence motif" description="GXSXG" evidence="4">
    <location>
        <begin position="59"/>
        <end position="63"/>
    </location>
</feature>
<proteinExistence type="predicted"/>